<dbReference type="Proteomes" id="UP000789366">
    <property type="component" value="Unassembled WGS sequence"/>
</dbReference>
<accession>A0ACA9PLL2</accession>
<proteinExistence type="predicted"/>
<comment type="caution">
    <text evidence="1">The sequence shown here is derived from an EMBL/GenBank/DDBJ whole genome shotgun (WGS) entry which is preliminary data.</text>
</comment>
<gene>
    <name evidence="1" type="ORF">SPELUC_LOCUS12058</name>
</gene>
<sequence length="156" mass="17499">MTDIDTVKNFLRSPGKTVRDDLVNALEIMNLSLEGPNGTQRAQTILEAIPIPEFFALLGNYEDVISLATCKVLNKLLRPMSYADINSFGLQEYLMLGLKHEFPEVRILTISQIEKCQDSEEAIQDLVKSPLFPAMLESLGFDDIPTSTRILELLVK</sequence>
<evidence type="ECO:0000313" key="1">
    <source>
        <dbReference type="EMBL" id="CAG8715079.1"/>
    </source>
</evidence>
<feature type="non-terminal residue" evidence="1">
    <location>
        <position position="156"/>
    </location>
</feature>
<keyword evidence="2" id="KW-1185">Reference proteome</keyword>
<evidence type="ECO:0000313" key="2">
    <source>
        <dbReference type="Proteomes" id="UP000789366"/>
    </source>
</evidence>
<dbReference type="EMBL" id="CAJVPW010027303">
    <property type="protein sequence ID" value="CAG8715079.1"/>
    <property type="molecule type" value="Genomic_DNA"/>
</dbReference>
<name>A0ACA9PLL2_9GLOM</name>
<organism evidence="1 2">
    <name type="scientific">Cetraspora pellucida</name>
    <dbReference type="NCBI Taxonomy" id="1433469"/>
    <lineage>
        <taxon>Eukaryota</taxon>
        <taxon>Fungi</taxon>
        <taxon>Fungi incertae sedis</taxon>
        <taxon>Mucoromycota</taxon>
        <taxon>Glomeromycotina</taxon>
        <taxon>Glomeromycetes</taxon>
        <taxon>Diversisporales</taxon>
        <taxon>Gigasporaceae</taxon>
        <taxon>Cetraspora</taxon>
    </lineage>
</organism>
<protein>
    <submittedName>
        <fullName evidence="1">15704_t:CDS:1</fullName>
    </submittedName>
</protein>
<reference evidence="1" key="1">
    <citation type="submission" date="2021-06" db="EMBL/GenBank/DDBJ databases">
        <authorList>
            <person name="Kallberg Y."/>
            <person name="Tangrot J."/>
            <person name="Rosling A."/>
        </authorList>
    </citation>
    <scope>NUCLEOTIDE SEQUENCE</scope>
    <source>
        <strain evidence="1">28 12/20/2015</strain>
    </source>
</reference>